<sequence>MNGVESCVTKRKIQQQASHFPMALCVQQFSLGLANREPSVVLT</sequence>
<protein>
    <submittedName>
        <fullName evidence="1">Uncharacterized protein</fullName>
    </submittedName>
</protein>
<reference evidence="1" key="2">
    <citation type="journal article" date="2015" name="Fish Shellfish Immunol.">
        <title>Early steps in the European eel (Anguilla anguilla)-Vibrio vulnificus interaction in the gills: Role of the RtxA13 toxin.</title>
        <authorList>
            <person name="Callol A."/>
            <person name="Pajuelo D."/>
            <person name="Ebbesson L."/>
            <person name="Teles M."/>
            <person name="MacKenzie S."/>
            <person name="Amaro C."/>
        </authorList>
    </citation>
    <scope>NUCLEOTIDE SEQUENCE</scope>
</reference>
<dbReference type="EMBL" id="GBXM01038500">
    <property type="protein sequence ID" value="JAH70077.1"/>
    <property type="molecule type" value="Transcribed_RNA"/>
</dbReference>
<evidence type="ECO:0000313" key="1">
    <source>
        <dbReference type="EMBL" id="JAH70077.1"/>
    </source>
</evidence>
<accession>A0A0E9UW82</accession>
<organism evidence="1">
    <name type="scientific">Anguilla anguilla</name>
    <name type="common">European freshwater eel</name>
    <name type="synonym">Muraena anguilla</name>
    <dbReference type="NCBI Taxonomy" id="7936"/>
    <lineage>
        <taxon>Eukaryota</taxon>
        <taxon>Metazoa</taxon>
        <taxon>Chordata</taxon>
        <taxon>Craniata</taxon>
        <taxon>Vertebrata</taxon>
        <taxon>Euteleostomi</taxon>
        <taxon>Actinopterygii</taxon>
        <taxon>Neopterygii</taxon>
        <taxon>Teleostei</taxon>
        <taxon>Anguilliformes</taxon>
        <taxon>Anguillidae</taxon>
        <taxon>Anguilla</taxon>
    </lineage>
</organism>
<dbReference type="AlphaFoldDB" id="A0A0E9UW82"/>
<proteinExistence type="predicted"/>
<reference evidence="1" key="1">
    <citation type="submission" date="2014-11" db="EMBL/GenBank/DDBJ databases">
        <authorList>
            <person name="Amaro Gonzalez C."/>
        </authorList>
    </citation>
    <scope>NUCLEOTIDE SEQUENCE</scope>
</reference>
<name>A0A0E9UW82_ANGAN</name>